<dbReference type="Proteomes" id="UP001173174">
    <property type="component" value="Unassembled WGS sequence"/>
</dbReference>
<accession>A0AAW7KG05</accession>
<dbReference type="AlphaFoldDB" id="A0AAW7KG05"/>
<dbReference type="EMBL" id="JAREWH010000016">
    <property type="protein sequence ID" value="MDN3193417.1"/>
    <property type="molecule type" value="Genomic_DNA"/>
</dbReference>
<gene>
    <name evidence="1" type="ORF">P0E79_13045</name>
</gene>
<sequence>MVVKCEKQFGMEVVYVTKRKKAESVEQKLVTLLEKEKNYQLLLSECAKKVNKSPLEILSMIKQFTHIERSYVRINGEIKNVLRLVTEVKEY</sequence>
<reference evidence="1" key="1">
    <citation type="journal article" date="2023" name="Pathogens">
        <title>Prevalence of Enterococcus spp. and the Whole-Genome Characteristics of Enterococcus faecium and Enterococcus faecalis Strains Isolated from Free-Living Birds in Poland.</title>
        <authorList>
            <person name="Kwit R."/>
            <person name="Zajac M."/>
            <person name="Smialowska-Weglinska A."/>
            <person name="Skarzynska M."/>
            <person name="Bomba A."/>
            <person name="Lalak A."/>
            <person name="Skrzypiec E."/>
            <person name="Wojdat D."/>
            <person name="Koza W."/>
            <person name="Mikos-Wojewoda E."/>
            <person name="Pasim P."/>
            <person name="Skora M."/>
            <person name="Polak M."/>
            <person name="Wiacek J."/>
            <person name="Wasyl D."/>
        </authorList>
    </citation>
    <scope>NUCLEOTIDE SEQUENCE</scope>
    <source>
        <strain evidence="1">691B_2</strain>
    </source>
</reference>
<name>A0AAW7KG05_ENTFL</name>
<dbReference type="RefSeq" id="WP_231437549.1">
    <property type="nucleotide sequence ID" value="NZ_JADPWE010000019.1"/>
</dbReference>
<proteinExistence type="predicted"/>
<reference evidence="1" key="2">
    <citation type="submission" date="2023-03" db="EMBL/GenBank/DDBJ databases">
        <authorList>
            <person name="Zajac M."/>
            <person name="Kwit R."/>
            <person name="Wasyl D."/>
        </authorList>
    </citation>
    <scope>NUCLEOTIDE SEQUENCE</scope>
    <source>
        <strain evidence="1">691B_2</strain>
    </source>
</reference>
<protein>
    <submittedName>
        <fullName evidence="1">Uncharacterized protein</fullName>
    </submittedName>
</protein>
<evidence type="ECO:0000313" key="2">
    <source>
        <dbReference type="Proteomes" id="UP001173174"/>
    </source>
</evidence>
<comment type="caution">
    <text evidence="1">The sequence shown here is derived from an EMBL/GenBank/DDBJ whole genome shotgun (WGS) entry which is preliminary data.</text>
</comment>
<organism evidence="1 2">
    <name type="scientific">Enterococcus faecalis</name>
    <name type="common">Streptococcus faecalis</name>
    <dbReference type="NCBI Taxonomy" id="1351"/>
    <lineage>
        <taxon>Bacteria</taxon>
        <taxon>Bacillati</taxon>
        <taxon>Bacillota</taxon>
        <taxon>Bacilli</taxon>
        <taxon>Lactobacillales</taxon>
        <taxon>Enterococcaceae</taxon>
        <taxon>Enterococcus</taxon>
    </lineage>
</organism>
<evidence type="ECO:0000313" key="1">
    <source>
        <dbReference type="EMBL" id="MDN3193417.1"/>
    </source>
</evidence>